<dbReference type="RefSeq" id="WP_349115888.1">
    <property type="nucleotide sequence ID" value="NZ_JBBNFM010000003.1"/>
</dbReference>
<evidence type="ECO:0000259" key="1">
    <source>
        <dbReference type="PROSITE" id="PS50943"/>
    </source>
</evidence>
<name>A0ABV1EGB6_9FIRM</name>
<dbReference type="SUPFAM" id="SSF47413">
    <property type="entry name" value="lambda repressor-like DNA-binding domains"/>
    <property type="match status" value="1"/>
</dbReference>
<sequence length="213" mass="25102">MEMRAYSYDYLITAQRIMGDMLDFAVNTCDMDVDRYFAMFLVSDISVQFQNGNPTYIAGKTGCEIVKEVVEESGIQPVNVEDEMYLDKSPEYWAGWALAYYQWFTCRPFMKINEAVPIHRIVQMYNVYHEMDITHFVDTMNELWDQYYKETNLKRIRKISGLSQKELAELSGVPLRQIQLFEQRQRDINHTRAIDVVKMSRVLGCKVEDLLQI</sequence>
<gene>
    <name evidence="2" type="ORF">AAAT04_06135</name>
</gene>
<dbReference type="CDD" id="cd00093">
    <property type="entry name" value="HTH_XRE"/>
    <property type="match status" value="1"/>
</dbReference>
<proteinExistence type="predicted"/>
<evidence type="ECO:0000313" key="3">
    <source>
        <dbReference type="Proteomes" id="UP001482186"/>
    </source>
</evidence>
<feature type="domain" description="HTH cro/C1-type" evidence="1">
    <location>
        <begin position="153"/>
        <end position="210"/>
    </location>
</feature>
<dbReference type="Pfam" id="PF01381">
    <property type="entry name" value="HTH_3"/>
    <property type="match status" value="1"/>
</dbReference>
<dbReference type="InterPro" id="IPR010982">
    <property type="entry name" value="Lambda_DNA-bd_dom_sf"/>
</dbReference>
<dbReference type="PROSITE" id="PS50943">
    <property type="entry name" value="HTH_CROC1"/>
    <property type="match status" value="1"/>
</dbReference>
<comment type="caution">
    <text evidence="2">The sequence shown here is derived from an EMBL/GenBank/DDBJ whole genome shotgun (WGS) entry which is preliminary data.</text>
</comment>
<evidence type="ECO:0000313" key="2">
    <source>
        <dbReference type="EMBL" id="MEQ2453628.1"/>
    </source>
</evidence>
<accession>A0ABV1EGB6</accession>
<dbReference type="Gene3D" id="1.10.260.40">
    <property type="entry name" value="lambda repressor-like DNA-binding domains"/>
    <property type="match status" value="1"/>
</dbReference>
<keyword evidence="3" id="KW-1185">Reference proteome</keyword>
<reference evidence="2 3" key="1">
    <citation type="submission" date="2024-04" db="EMBL/GenBank/DDBJ databases">
        <title>Human intestinal bacterial collection.</title>
        <authorList>
            <person name="Pauvert C."/>
            <person name="Hitch T.C.A."/>
            <person name="Clavel T."/>
        </authorList>
    </citation>
    <scope>NUCLEOTIDE SEQUENCE [LARGE SCALE GENOMIC DNA]</scope>
    <source>
        <strain evidence="2 3">CLA-AA-H141</strain>
    </source>
</reference>
<dbReference type="Proteomes" id="UP001482186">
    <property type="component" value="Unassembled WGS sequence"/>
</dbReference>
<dbReference type="SMART" id="SM00530">
    <property type="entry name" value="HTH_XRE"/>
    <property type="match status" value="1"/>
</dbReference>
<dbReference type="EMBL" id="JBBNFM010000003">
    <property type="protein sequence ID" value="MEQ2453628.1"/>
    <property type="molecule type" value="Genomic_DNA"/>
</dbReference>
<dbReference type="InterPro" id="IPR001387">
    <property type="entry name" value="Cro/C1-type_HTH"/>
</dbReference>
<protein>
    <submittedName>
        <fullName evidence="2">Helix-turn-helix transcriptional regulator</fullName>
    </submittedName>
</protein>
<organism evidence="2 3">
    <name type="scientific">Coprococcus ammoniilyticus</name>
    <dbReference type="NCBI Taxonomy" id="2981785"/>
    <lineage>
        <taxon>Bacteria</taxon>
        <taxon>Bacillati</taxon>
        <taxon>Bacillota</taxon>
        <taxon>Clostridia</taxon>
        <taxon>Lachnospirales</taxon>
        <taxon>Lachnospiraceae</taxon>
        <taxon>Coprococcus</taxon>
    </lineage>
</organism>